<gene>
    <name evidence="1" type="ORF">Ddye_001307</name>
</gene>
<evidence type="ECO:0000313" key="2">
    <source>
        <dbReference type="Proteomes" id="UP001280121"/>
    </source>
</evidence>
<sequence>MNAIWGFPVSQGSFENVRKIRWCFWDRLWEDVEAILSHPVGSSQTIDSLFCAKLGVLVEHRCPVCSKKLETTVHALWGSSKL</sequence>
<name>A0AAD9XNW7_9ROSI</name>
<reference evidence="1" key="1">
    <citation type="journal article" date="2023" name="Plant J.">
        <title>Genome sequences and population genomics provide insights into the demographic history, inbreeding, and mutation load of two 'living fossil' tree species of Dipteronia.</title>
        <authorList>
            <person name="Feng Y."/>
            <person name="Comes H.P."/>
            <person name="Chen J."/>
            <person name="Zhu S."/>
            <person name="Lu R."/>
            <person name="Zhang X."/>
            <person name="Li P."/>
            <person name="Qiu J."/>
            <person name="Olsen K.M."/>
            <person name="Qiu Y."/>
        </authorList>
    </citation>
    <scope>NUCLEOTIDE SEQUENCE</scope>
    <source>
        <strain evidence="1">KIB01</strain>
    </source>
</reference>
<keyword evidence="2" id="KW-1185">Reference proteome</keyword>
<accession>A0AAD9XNW7</accession>
<protein>
    <submittedName>
        <fullName evidence="1">Uncharacterized protein</fullName>
    </submittedName>
</protein>
<dbReference type="EMBL" id="JANJYI010000001">
    <property type="protein sequence ID" value="KAK2662733.1"/>
    <property type="molecule type" value="Genomic_DNA"/>
</dbReference>
<organism evidence="1 2">
    <name type="scientific">Dipteronia dyeriana</name>
    <dbReference type="NCBI Taxonomy" id="168575"/>
    <lineage>
        <taxon>Eukaryota</taxon>
        <taxon>Viridiplantae</taxon>
        <taxon>Streptophyta</taxon>
        <taxon>Embryophyta</taxon>
        <taxon>Tracheophyta</taxon>
        <taxon>Spermatophyta</taxon>
        <taxon>Magnoliopsida</taxon>
        <taxon>eudicotyledons</taxon>
        <taxon>Gunneridae</taxon>
        <taxon>Pentapetalae</taxon>
        <taxon>rosids</taxon>
        <taxon>malvids</taxon>
        <taxon>Sapindales</taxon>
        <taxon>Sapindaceae</taxon>
        <taxon>Hippocastanoideae</taxon>
        <taxon>Acereae</taxon>
        <taxon>Dipteronia</taxon>
    </lineage>
</organism>
<dbReference type="Proteomes" id="UP001280121">
    <property type="component" value="Unassembled WGS sequence"/>
</dbReference>
<evidence type="ECO:0000313" key="1">
    <source>
        <dbReference type="EMBL" id="KAK2662733.1"/>
    </source>
</evidence>
<comment type="caution">
    <text evidence="1">The sequence shown here is derived from an EMBL/GenBank/DDBJ whole genome shotgun (WGS) entry which is preliminary data.</text>
</comment>
<proteinExistence type="predicted"/>
<dbReference type="AlphaFoldDB" id="A0AAD9XNW7"/>